<dbReference type="AlphaFoldDB" id="A0A0A1URJ3"/>
<name>A0A0A1URJ3_9HYPO</name>
<dbReference type="InterPro" id="IPR050471">
    <property type="entry name" value="AB_hydrolase"/>
</dbReference>
<dbReference type="InterPro" id="IPR029058">
    <property type="entry name" value="AB_hydrolase_fold"/>
</dbReference>
<dbReference type="PANTHER" id="PTHR43433">
    <property type="entry name" value="HYDROLASE, ALPHA/BETA FOLD FAMILY PROTEIN"/>
    <property type="match status" value="1"/>
</dbReference>
<sequence>MSEPTYNFPSVEETTNHPAYKGTIWKLKPHSSGHLPVAKGRGGPLNIYWEVHGTGPTKLIASLAPPLIMGLAGTLTSWQIQTHHFGHVHGAQNSVLVLDNRGVGRSDKPLGRYTTSGMAADVLEVADHVGWTQPRQLNVVGISLGGMVAQELACLAPSRVRSLSLLSTSARVDSGKTLPQAALDRLALLRPKTDAQAIRDTALAVFPPAFLLAPDEVPLPSPGAEPMCAPADTPDGEYPRFGSNFQRFQAQELHKRRAPGAFTLVGFLGQLLAAAGHSKSPAQLRGMADGVGRDRILVMHGTGDKMLVVRNGERLMRLVEPGVAMLVDDLGHAPIFERSVWFNGLLDERLHAWSKL</sequence>
<dbReference type="Pfam" id="PF00561">
    <property type="entry name" value="Abhydrolase_1"/>
    <property type="match status" value="1"/>
</dbReference>
<dbReference type="OrthoDB" id="19657at2759"/>
<evidence type="ECO:0000313" key="3">
    <source>
        <dbReference type="Proteomes" id="UP000030151"/>
    </source>
</evidence>
<dbReference type="SUPFAM" id="SSF53474">
    <property type="entry name" value="alpha/beta-Hydrolases"/>
    <property type="match status" value="1"/>
</dbReference>
<dbReference type="HOGENOM" id="CLU_020336_20_1_1"/>
<protein>
    <submittedName>
        <fullName evidence="2">Carboxymethylbutenolide lactonase like protein</fullName>
    </submittedName>
</protein>
<evidence type="ECO:0000259" key="1">
    <source>
        <dbReference type="Pfam" id="PF00561"/>
    </source>
</evidence>
<feature type="domain" description="AB hydrolase-1" evidence="1">
    <location>
        <begin position="70"/>
        <end position="207"/>
    </location>
</feature>
<organism evidence="2 3">
    <name type="scientific">Metarhizium robertsii</name>
    <dbReference type="NCBI Taxonomy" id="568076"/>
    <lineage>
        <taxon>Eukaryota</taxon>
        <taxon>Fungi</taxon>
        <taxon>Dikarya</taxon>
        <taxon>Ascomycota</taxon>
        <taxon>Pezizomycotina</taxon>
        <taxon>Sordariomycetes</taxon>
        <taxon>Hypocreomycetidae</taxon>
        <taxon>Hypocreales</taxon>
        <taxon>Clavicipitaceae</taxon>
        <taxon>Metarhizium</taxon>
    </lineage>
</organism>
<dbReference type="EMBL" id="JELW01000024">
    <property type="protein sequence ID" value="EXU98763.1"/>
    <property type="molecule type" value="Genomic_DNA"/>
</dbReference>
<gene>
    <name evidence="2" type="ORF">X797_008237</name>
</gene>
<dbReference type="Gene3D" id="3.40.50.1820">
    <property type="entry name" value="alpha/beta hydrolase"/>
    <property type="match status" value="1"/>
</dbReference>
<comment type="caution">
    <text evidence="2">The sequence shown here is derived from an EMBL/GenBank/DDBJ whole genome shotgun (WGS) entry which is preliminary data.</text>
</comment>
<dbReference type="InterPro" id="IPR000073">
    <property type="entry name" value="AB_hydrolase_1"/>
</dbReference>
<evidence type="ECO:0000313" key="2">
    <source>
        <dbReference type="EMBL" id="EXU98763.1"/>
    </source>
</evidence>
<proteinExistence type="predicted"/>
<accession>A0A0A1URJ3</accession>
<dbReference type="Proteomes" id="UP000030151">
    <property type="component" value="Unassembled WGS sequence"/>
</dbReference>
<dbReference type="PANTHER" id="PTHR43433:SF5">
    <property type="entry name" value="AB HYDROLASE-1 DOMAIN-CONTAINING PROTEIN"/>
    <property type="match status" value="1"/>
</dbReference>
<reference evidence="2 3" key="1">
    <citation type="submission" date="2014-02" db="EMBL/GenBank/DDBJ databases">
        <title>The genome sequence of the entomopathogenic fungus Metarhizium robertsii ARSEF 2575.</title>
        <authorList>
            <person name="Giuliano Garisto Donzelli B."/>
            <person name="Roe B.A."/>
            <person name="Macmil S.L."/>
            <person name="Krasnoff S.B."/>
            <person name="Gibson D.M."/>
        </authorList>
    </citation>
    <scope>NUCLEOTIDE SEQUENCE [LARGE SCALE GENOMIC DNA]</scope>
    <source>
        <strain evidence="2 3">ARSEF 2575</strain>
    </source>
</reference>